<dbReference type="EMBL" id="JADKNH010000005">
    <property type="protein sequence ID" value="MBF4693445.1"/>
    <property type="molecule type" value="Genomic_DNA"/>
</dbReference>
<dbReference type="InterPro" id="IPR057744">
    <property type="entry name" value="OTAase-like"/>
</dbReference>
<accession>A0ABR9ZSK1</accession>
<dbReference type="Proteomes" id="UP000614200">
    <property type="component" value="Unassembled WGS sequence"/>
</dbReference>
<dbReference type="InterPro" id="IPR006680">
    <property type="entry name" value="Amidohydro-rel"/>
</dbReference>
<name>A0ABR9ZSK1_9FIRM</name>
<dbReference type="PANTHER" id="PTHR43135:SF3">
    <property type="entry name" value="ALPHA-D-RIBOSE 1-METHYLPHOSPHONATE 5-TRIPHOSPHATE DIPHOSPHATASE"/>
    <property type="match status" value="1"/>
</dbReference>
<dbReference type="InterPro" id="IPR011059">
    <property type="entry name" value="Metal-dep_hydrolase_composite"/>
</dbReference>
<dbReference type="Gene3D" id="3.20.20.140">
    <property type="entry name" value="Metal-dependent hydrolases"/>
    <property type="match status" value="1"/>
</dbReference>
<gene>
    <name evidence="2" type="ORF">ISU02_09955</name>
</gene>
<protein>
    <submittedName>
        <fullName evidence="2">Amidohydrolase family protein</fullName>
    </submittedName>
</protein>
<dbReference type="SUPFAM" id="SSF51338">
    <property type="entry name" value="Composite domain of metallo-dependent hydrolases"/>
    <property type="match status" value="1"/>
</dbReference>
<dbReference type="SUPFAM" id="SSF51556">
    <property type="entry name" value="Metallo-dependent hydrolases"/>
    <property type="match status" value="1"/>
</dbReference>
<evidence type="ECO:0000313" key="2">
    <source>
        <dbReference type="EMBL" id="MBF4693445.1"/>
    </source>
</evidence>
<organism evidence="2 3">
    <name type="scientific">Fusibacter ferrireducens</name>
    <dbReference type="NCBI Taxonomy" id="2785058"/>
    <lineage>
        <taxon>Bacteria</taxon>
        <taxon>Bacillati</taxon>
        <taxon>Bacillota</taxon>
        <taxon>Clostridia</taxon>
        <taxon>Eubacteriales</taxon>
        <taxon>Eubacteriales Family XII. Incertae Sedis</taxon>
        <taxon>Fusibacter</taxon>
    </lineage>
</organism>
<evidence type="ECO:0000259" key="1">
    <source>
        <dbReference type="Pfam" id="PF01979"/>
    </source>
</evidence>
<dbReference type="Pfam" id="PF01979">
    <property type="entry name" value="Amidohydro_1"/>
    <property type="match status" value="1"/>
</dbReference>
<sequence length="410" mass="44120">MKSYKLEGRVINGLDDHVIEKGCVLVEQDKIVFVGTVEECPNLIPELVETIQIPNATIMPGFIDCHAHVVGADSQDYDECTASHMDLILNAAHDLGQLLDSGFTSIRDMGLFGPSLSRAVDLGLVRGPKIMPSGRIISVTAGHGDHGYQFSKAYLNEHSPLSVLADGVPECLEAVRTQFRNGAKFIKVMATGGVSSPIDKITDVQFSETELKAIVAEAERRGTYVAAHCTGTEGTLNALKAGVKSIEHGVMLDESCIQIMVENDCTLVSTLAISLGIPKMKAVLPAHIYEKGKVCAEKNLKSIEMARAAGIRIAFGTDYTNSKNTRYSDIGKEFEAMIEAGLTPMEAIQSATKNAAYLLKQSDEVGTIEVGKTADLVMVSGNPLEDISVLRGSEKIKIILQNGVLVKRSE</sequence>
<keyword evidence="3" id="KW-1185">Reference proteome</keyword>
<reference evidence="2 3" key="1">
    <citation type="submission" date="2020-11" db="EMBL/GenBank/DDBJ databases">
        <title>Fusibacter basophilias sp. nov.</title>
        <authorList>
            <person name="Qiu D."/>
        </authorList>
    </citation>
    <scope>NUCLEOTIDE SEQUENCE [LARGE SCALE GENOMIC DNA]</scope>
    <source>
        <strain evidence="2 3">Q10-2</strain>
    </source>
</reference>
<dbReference type="Gene3D" id="2.30.40.10">
    <property type="entry name" value="Urease, subunit C, domain 1"/>
    <property type="match status" value="1"/>
</dbReference>
<comment type="caution">
    <text evidence="2">The sequence shown here is derived from an EMBL/GenBank/DDBJ whole genome shotgun (WGS) entry which is preliminary data.</text>
</comment>
<dbReference type="RefSeq" id="WP_194701675.1">
    <property type="nucleotide sequence ID" value="NZ_JADKNH010000005.1"/>
</dbReference>
<evidence type="ECO:0000313" key="3">
    <source>
        <dbReference type="Proteomes" id="UP000614200"/>
    </source>
</evidence>
<dbReference type="InterPro" id="IPR051781">
    <property type="entry name" value="Metallo-dep_Hydrolase"/>
</dbReference>
<feature type="domain" description="Amidohydrolase-related" evidence="1">
    <location>
        <begin position="57"/>
        <end position="405"/>
    </location>
</feature>
<dbReference type="InterPro" id="IPR032466">
    <property type="entry name" value="Metal_Hydrolase"/>
</dbReference>
<proteinExistence type="predicted"/>
<dbReference type="CDD" id="cd01299">
    <property type="entry name" value="Met_dep_hydrolase_A"/>
    <property type="match status" value="1"/>
</dbReference>
<dbReference type="PANTHER" id="PTHR43135">
    <property type="entry name" value="ALPHA-D-RIBOSE 1-METHYLPHOSPHONATE 5-TRIPHOSPHATE DIPHOSPHATASE"/>
    <property type="match status" value="1"/>
</dbReference>